<organism evidence="7 8">
    <name type="scientific">Sporosarcina globispora</name>
    <name type="common">Bacillus globisporus</name>
    <dbReference type="NCBI Taxonomy" id="1459"/>
    <lineage>
        <taxon>Bacteria</taxon>
        <taxon>Bacillati</taxon>
        <taxon>Bacillota</taxon>
        <taxon>Bacilli</taxon>
        <taxon>Bacillales</taxon>
        <taxon>Caryophanaceae</taxon>
        <taxon>Sporosarcina</taxon>
    </lineage>
</organism>
<accession>A0A0M0GD34</accession>
<keyword evidence="1" id="KW-0805">Transcription regulation</keyword>
<dbReference type="Gene3D" id="3.40.50.2300">
    <property type="match status" value="1"/>
</dbReference>
<evidence type="ECO:0000313" key="7">
    <source>
        <dbReference type="EMBL" id="KON87820.1"/>
    </source>
</evidence>
<evidence type="ECO:0000256" key="2">
    <source>
        <dbReference type="ARBA" id="ARBA00023125"/>
    </source>
</evidence>
<dbReference type="RefSeq" id="WP_053435173.1">
    <property type="nucleotide sequence ID" value="NZ_LGUF01000007.1"/>
</dbReference>
<dbReference type="SUPFAM" id="SSF46689">
    <property type="entry name" value="Homeodomain-like"/>
    <property type="match status" value="2"/>
</dbReference>
<evidence type="ECO:0000313" key="8">
    <source>
        <dbReference type="Proteomes" id="UP000037109"/>
    </source>
</evidence>
<evidence type="ECO:0000256" key="3">
    <source>
        <dbReference type="ARBA" id="ARBA00023163"/>
    </source>
</evidence>
<evidence type="ECO:0000256" key="4">
    <source>
        <dbReference type="PROSITE-ProRule" id="PRU00169"/>
    </source>
</evidence>
<name>A0A0M0GD34_SPOGL</name>
<keyword evidence="4" id="KW-0597">Phosphoprotein</keyword>
<dbReference type="PROSITE" id="PS50110">
    <property type="entry name" value="RESPONSE_REGULATORY"/>
    <property type="match status" value="1"/>
</dbReference>
<evidence type="ECO:0000259" key="5">
    <source>
        <dbReference type="PROSITE" id="PS01124"/>
    </source>
</evidence>
<dbReference type="Pfam" id="PF12833">
    <property type="entry name" value="HTH_18"/>
    <property type="match status" value="1"/>
</dbReference>
<dbReference type="AlphaFoldDB" id="A0A0M0GD34"/>
<dbReference type="InterPro" id="IPR009057">
    <property type="entry name" value="Homeodomain-like_sf"/>
</dbReference>
<dbReference type="PATRIC" id="fig|1459.3.peg.3013"/>
<feature type="domain" description="HTH araC/xylS-type" evidence="5">
    <location>
        <begin position="273"/>
        <end position="371"/>
    </location>
</feature>
<dbReference type="GO" id="GO:0000160">
    <property type="term" value="P:phosphorelay signal transduction system"/>
    <property type="evidence" value="ECO:0007669"/>
    <property type="project" value="InterPro"/>
</dbReference>
<dbReference type="SMART" id="SM00448">
    <property type="entry name" value="REC"/>
    <property type="match status" value="1"/>
</dbReference>
<gene>
    <name evidence="7" type="ORF">AF332_13935</name>
</gene>
<dbReference type="SUPFAM" id="SSF52172">
    <property type="entry name" value="CheY-like"/>
    <property type="match status" value="1"/>
</dbReference>
<dbReference type="EMBL" id="LGUF01000007">
    <property type="protein sequence ID" value="KON87820.1"/>
    <property type="molecule type" value="Genomic_DNA"/>
</dbReference>
<keyword evidence="8" id="KW-1185">Reference proteome</keyword>
<keyword evidence="3" id="KW-0804">Transcription</keyword>
<feature type="modified residue" description="4-aspartylphosphate" evidence="4">
    <location>
        <position position="61"/>
    </location>
</feature>
<feature type="domain" description="Response regulatory" evidence="6">
    <location>
        <begin position="9"/>
        <end position="126"/>
    </location>
</feature>
<reference evidence="8" key="1">
    <citation type="submission" date="2015-07" db="EMBL/GenBank/DDBJ databases">
        <title>Fjat-10036 dsm4.</title>
        <authorList>
            <person name="Liu B."/>
            <person name="Wang J."/>
            <person name="Zhu Y."/>
            <person name="Liu G."/>
            <person name="Chen Q."/>
            <person name="Chen Z."/>
            <person name="Lan J."/>
            <person name="Che J."/>
            <person name="Ge C."/>
            <person name="Shi H."/>
            <person name="Pan Z."/>
            <person name="Liu X."/>
        </authorList>
    </citation>
    <scope>NUCLEOTIDE SEQUENCE [LARGE SCALE GENOMIC DNA]</scope>
    <source>
        <strain evidence="8">DSM 4</strain>
    </source>
</reference>
<dbReference type="PANTHER" id="PTHR43280">
    <property type="entry name" value="ARAC-FAMILY TRANSCRIPTIONAL REGULATOR"/>
    <property type="match status" value="1"/>
</dbReference>
<sequence length="384" mass="44425">MTDNTRELKVLLVDDDTIVRKGLKATVDWDKYGMRVAAEAPNGKRGWEEFLKHEPEIVITDIVMPEENGLDLARKIKAEFPQTKILLLSCHKDFEFAQQGLKLGASGYLLKTAFEDEELDHFLSVFKKEIRGQVPEQIPSVQKKLLLWLQGDIEEKEFLLEAEIYLKKEWKWLNSPFYVYILDKTANPLDFPVKSSNNLYLTLPGERIVFFIEAEYQIRLLSYLSDKNKAEFFNNWKYAGPFCGKEEWMASIRAISNVQHLQGNCREYPKIILYAIDYIVKHLSTPLSVTDIAADAGVSRSYLSTLFKRKTGLGIQSFINSKRVVMSKRLLSSSPLTIQEIADLTGIHDAKYFSKWFKRFCGITPSEFRMKQKDENHQTKKSLR</sequence>
<dbReference type="STRING" id="1459.AF332_13935"/>
<dbReference type="InterPro" id="IPR018062">
    <property type="entry name" value="HTH_AraC-typ_CS"/>
</dbReference>
<dbReference type="CDD" id="cd17536">
    <property type="entry name" value="REC_YesN-like"/>
    <property type="match status" value="1"/>
</dbReference>
<dbReference type="InterPro" id="IPR011006">
    <property type="entry name" value="CheY-like_superfamily"/>
</dbReference>
<dbReference type="Pfam" id="PF00072">
    <property type="entry name" value="Response_reg"/>
    <property type="match status" value="1"/>
</dbReference>
<dbReference type="PANTHER" id="PTHR43280:SF28">
    <property type="entry name" value="HTH-TYPE TRANSCRIPTIONAL ACTIVATOR RHAS"/>
    <property type="match status" value="1"/>
</dbReference>
<evidence type="ECO:0000259" key="6">
    <source>
        <dbReference type="PROSITE" id="PS50110"/>
    </source>
</evidence>
<dbReference type="SMART" id="SM00342">
    <property type="entry name" value="HTH_ARAC"/>
    <property type="match status" value="1"/>
</dbReference>
<dbReference type="PROSITE" id="PS00041">
    <property type="entry name" value="HTH_ARAC_FAMILY_1"/>
    <property type="match status" value="1"/>
</dbReference>
<evidence type="ECO:0000256" key="1">
    <source>
        <dbReference type="ARBA" id="ARBA00023015"/>
    </source>
</evidence>
<keyword evidence="2" id="KW-0238">DNA-binding</keyword>
<dbReference type="OrthoDB" id="247151at2"/>
<dbReference type="InterPro" id="IPR001789">
    <property type="entry name" value="Sig_transdc_resp-reg_receiver"/>
</dbReference>
<comment type="caution">
    <text evidence="7">The sequence shown here is derived from an EMBL/GenBank/DDBJ whole genome shotgun (WGS) entry which is preliminary data.</text>
</comment>
<dbReference type="Gene3D" id="1.10.10.60">
    <property type="entry name" value="Homeodomain-like"/>
    <property type="match status" value="2"/>
</dbReference>
<dbReference type="PROSITE" id="PS01124">
    <property type="entry name" value="HTH_ARAC_FAMILY_2"/>
    <property type="match status" value="1"/>
</dbReference>
<dbReference type="GO" id="GO:0003700">
    <property type="term" value="F:DNA-binding transcription factor activity"/>
    <property type="evidence" value="ECO:0007669"/>
    <property type="project" value="InterPro"/>
</dbReference>
<evidence type="ECO:0008006" key="9">
    <source>
        <dbReference type="Google" id="ProtNLM"/>
    </source>
</evidence>
<dbReference type="InterPro" id="IPR018060">
    <property type="entry name" value="HTH_AraC"/>
</dbReference>
<dbReference type="GO" id="GO:0043565">
    <property type="term" value="F:sequence-specific DNA binding"/>
    <property type="evidence" value="ECO:0007669"/>
    <property type="project" value="InterPro"/>
</dbReference>
<proteinExistence type="predicted"/>
<dbReference type="Proteomes" id="UP000037109">
    <property type="component" value="Unassembled WGS sequence"/>
</dbReference>
<protein>
    <recommendedName>
        <fullName evidence="9">AraC family transcriptional regulator</fullName>
    </recommendedName>
</protein>